<comment type="caution">
    <text evidence="3">The sequence shown here is derived from an EMBL/GenBank/DDBJ whole genome shotgun (WGS) entry which is preliminary data.</text>
</comment>
<proteinExistence type="predicted"/>
<dbReference type="Proteomes" id="UP000541583">
    <property type="component" value="Unassembled WGS sequence"/>
</dbReference>
<dbReference type="OrthoDB" id="945117at2"/>
<keyword evidence="4" id="KW-1185">Reference proteome</keyword>
<organism evidence="3 5">
    <name type="scientific">Mucilaginibacter lappiensis</name>
    <dbReference type="NCBI Taxonomy" id="354630"/>
    <lineage>
        <taxon>Bacteria</taxon>
        <taxon>Pseudomonadati</taxon>
        <taxon>Bacteroidota</taxon>
        <taxon>Sphingobacteriia</taxon>
        <taxon>Sphingobacteriales</taxon>
        <taxon>Sphingobacteriaceae</taxon>
        <taxon>Mucilaginibacter</taxon>
    </lineage>
</organism>
<evidence type="ECO:0000256" key="1">
    <source>
        <dbReference type="SAM" id="SignalP"/>
    </source>
</evidence>
<dbReference type="Gene3D" id="2.40.160.60">
    <property type="entry name" value="Outer membrane protein transport protein (OMPP1/FadL/TodX)"/>
    <property type="match status" value="1"/>
</dbReference>
<dbReference type="AlphaFoldDB" id="A0A1N6S2M8"/>
<reference evidence="4 5" key="1">
    <citation type="submission" date="2020-08" db="EMBL/GenBank/DDBJ databases">
        <title>Genomic Encyclopedia of Type Strains, Phase IV (KMG-V): Genome sequencing to study the core and pangenomes of soil and plant-associated prokaryotes.</title>
        <authorList>
            <person name="Whitman W."/>
        </authorList>
    </citation>
    <scope>NUCLEOTIDE SEQUENCE [LARGE SCALE GENOMIC DNA]</scope>
    <source>
        <strain evidence="2 4">ANJLi2</strain>
        <strain evidence="3 5">MP601</strain>
    </source>
</reference>
<dbReference type="Proteomes" id="UP000548326">
    <property type="component" value="Unassembled WGS sequence"/>
</dbReference>
<dbReference type="EMBL" id="JACHCB010000002">
    <property type="protein sequence ID" value="MBB6108507.1"/>
    <property type="molecule type" value="Genomic_DNA"/>
</dbReference>
<dbReference type="RefSeq" id="WP_076371146.1">
    <property type="nucleotide sequence ID" value="NZ_FTMG01000002.1"/>
</dbReference>
<evidence type="ECO:0000313" key="4">
    <source>
        <dbReference type="Proteomes" id="UP000541583"/>
    </source>
</evidence>
<feature type="chain" id="PRO_5044563066" evidence="1">
    <location>
        <begin position="21"/>
        <end position="214"/>
    </location>
</feature>
<sequence>MFKKLLLVVLSVIALQTVKAQTEKGNQLLGATFGVSFTNSNTRSVDLDNNISDNSKGKLTSYSISPSYSYFIADKLDIGASVGYQYSNQKYDPSYGAQTQQQSKSFSASVFLRKYFLFDNKIGIRTGPYVGYQKQKLRYVYTSNESNYNSDSYGGGVNLDFVYFPSKNIGLAAGLANLSYQHQKFTGNSQGNANTFNLNFVNSFILSAYYAFGK</sequence>
<protein>
    <submittedName>
        <fullName evidence="3">Long-subunit fatty acid transport protein</fullName>
    </submittedName>
</protein>
<feature type="signal peptide" evidence="1">
    <location>
        <begin position="1"/>
        <end position="20"/>
    </location>
</feature>
<evidence type="ECO:0000313" key="3">
    <source>
        <dbReference type="EMBL" id="MBB6129500.1"/>
    </source>
</evidence>
<dbReference type="STRING" id="354630.SAMN05421821_102257"/>
<accession>A0A1N6S2M8</accession>
<evidence type="ECO:0000313" key="2">
    <source>
        <dbReference type="EMBL" id="MBB6108507.1"/>
    </source>
</evidence>
<dbReference type="InterPro" id="IPR036709">
    <property type="entry name" value="Autotransporte_beta_dom_sf"/>
</dbReference>
<name>A0A1N6S2M8_9SPHI</name>
<gene>
    <name evidence="3" type="ORF">HDF22_003626</name>
    <name evidence="2" type="ORF">HDF23_001242</name>
</gene>
<dbReference type="EMBL" id="JACHCA010000009">
    <property type="protein sequence ID" value="MBB6129500.1"/>
    <property type="molecule type" value="Genomic_DNA"/>
</dbReference>
<dbReference type="SUPFAM" id="SSF103515">
    <property type="entry name" value="Autotransporter"/>
    <property type="match status" value="1"/>
</dbReference>
<evidence type="ECO:0000313" key="5">
    <source>
        <dbReference type="Proteomes" id="UP000548326"/>
    </source>
</evidence>
<keyword evidence="1" id="KW-0732">Signal</keyword>